<evidence type="ECO:0000313" key="3">
    <source>
        <dbReference type="EMBL" id="MCC2148634.1"/>
    </source>
</evidence>
<keyword evidence="2" id="KW-1133">Transmembrane helix</keyword>
<reference evidence="3 4" key="1">
    <citation type="submission" date="2021-10" db="EMBL/GenBank/DDBJ databases">
        <title>Anaerobic single-cell dispensing facilitates the cultivation of human gut bacteria.</title>
        <authorList>
            <person name="Afrizal A."/>
        </authorList>
    </citation>
    <scope>NUCLEOTIDE SEQUENCE [LARGE SCALE GENOMIC DNA]</scope>
    <source>
        <strain evidence="3 4">CLA-AA-H246</strain>
    </source>
</reference>
<feature type="transmembrane region" description="Helical" evidence="2">
    <location>
        <begin position="107"/>
        <end position="125"/>
    </location>
</feature>
<evidence type="ECO:0000256" key="2">
    <source>
        <dbReference type="SAM" id="Phobius"/>
    </source>
</evidence>
<evidence type="ECO:0000313" key="4">
    <source>
        <dbReference type="Proteomes" id="UP001299235"/>
    </source>
</evidence>
<gene>
    <name evidence="3" type="ORF">LKD42_05100</name>
</gene>
<comment type="caution">
    <text evidence="3">The sequence shown here is derived from an EMBL/GenBank/DDBJ whole genome shotgun (WGS) entry which is preliminary data.</text>
</comment>
<accession>A0ABS8EV30</accession>
<protein>
    <submittedName>
        <fullName evidence="3">Uncharacterized protein</fullName>
    </submittedName>
</protein>
<feature type="region of interest" description="Disordered" evidence="1">
    <location>
        <begin position="64"/>
        <end position="89"/>
    </location>
</feature>
<dbReference type="RefSeq" id="WP_248835003.1">
    <property type="nucleotide sequence ID" value="NZ_JAJEQE010000011.1"/>
</dbReference>
<keyword evidence="2" id="KW-0472">Membrane</keyword>
<sequence>MQCKRCKTFFKYDKYDGICPQCAYFNRPPGMEEVDLFEDDKRFQAENYVLPQMEGIHMELHKKYDSDKKPHKKKKTAKNNAGHFSDYLERKAKENMETKKDAANSRVRIIICLIVAIIAILFQIFENMM</sequence>
<name>A0ABS8EV30_9FIRM</name>
<dbReference type="Proteomes" id="UP001299235">
    <property type="component" value="Unassembled WGS sequence"/>
</dbReference>
<dbReference type="EMBL" id="JAJEQE010000011">
    <property type="protein sequence ID" value="MCC2148634.1"/>
    <property type="molecule type" value="Genomic_DNA"/>
</dbReference>
<organism evidence="3 4">
    <name type="scientific">Hominisplanchenecus faecis</name>
    <dbReference type="NCBI Taxonomy" id="2885351"/>
    <lineage>
        <taxon>Bacteria</taxon>
        <taxon>Bacillati</taxon>
        <taxon>Bacillota</taxon>
        <taxon>Clostridia</taxon>
        <taxon>Lachnospirales</taxon>
        <taxon>Lachnospiraceae</taxon>
        <taxon>Hominisplanchenecus</taxon>
    </lineage>
</organism>
<keyword evidence="2" id="KW-0812">Transmembrane</keyword>
<evidence type="ECO:0000256" key="1">
    <source>
        <dbReference type="SAM" id="MobiDB-lite"/>
    </source>
</evidence>
<keyword evidence="4" id="KW-1185">Reference proteome</keyword>
<proteinExistence type="predicted"/>